<dbReference type="InterPro" id="IPR020904">
    <property type="entry name" value="Sc_DH/Rdtase_CS"/>
</dbReference>
<dbReference type="RefSeq" id="WP_063670261.1">
    <property type="nucleotide sequence ID" value="NZ_CP014841.1"/>
</dbReference>
<reference evidence="4 5" key="1">
    <citation type="submission" date="2016-02" db="EMBL/GenBank/DDBJ databases">
        <title>Complete genome sequencing and analysis of ATSB10, Dyella thiooxydans isolated from rhizosphere soil of sunflower (Helianthus annuus L.).</title>
        <authorList>
            <person name="Lee Y."/>
            <person name="Hwangbo K."/>
            <person name="Chung H."/>
            <person name="Yoo J."/>
            <person name="Kim K.Y."/>
            <person name="Sa T.M."/>
            <person name="Um Y."/>
            <person name="Madhaiyan M."/>
        </authorList>
    </citation>
    <scope>NUCLEOTIDE SEQUENCE [LARGE SCALE GENOMIC DNA]</scope>
    <source>
        <strain evidence="4 5">ATSB10</strain>
    </source>
</reference>
<dbReference type="STRING" id="445710.ATSB10_04970"/>
<dbReference type="PROSITE" id="PS00061">
    <property type="entry name" value="ADH_SHORT"/>
    <property type="match status" value="1"/>
</dbReference>
<sequence>MPPRPRAVPSFLRPAAADPAPLRGRVVLVTGGAQGIGRGIAQAVLAAGGRVLVGDVDVEAGRACLDEWQAGDAAAFQRLDVGREASVQRFVTGALRRFGRIDGLVNNAGIADPHTGPLERLDLREWRRRLGVNLDGAFLCAKHALPALRQAPAGGAIVNVASTRALQSEPDTEAYAASKGGLLAFTHALAISAGPEVRVNAISPGWVATDGWRKPATRRSPKLSRADHAQHPAGRVGTPEDIGALAAFLLSPKAGFISGENFVADGGMVRRMQYL</sequence>
<dbReference type="InterPro" id="IPR002347">
    <property type="entry name" value="SDR_fam"/>
</dbReference>
<dbReference type="AlphaFoldDB" id="A0A160MXG4"/>
<evidence type="ECO:0000256" key="1">
    <source>
        <dbReference type="ARBA" id="ARBA00006484"/>
    </source>
</evidence>
<dbReference type="EMBL" id="CP014841">
    <property type="protein sequence ID" value="AND67951.1"/>
    <property type="molecule type" value="Genomic_DNA"/>
</dbReference>
<dbReference type="FunFam" id="3.40.50.720:FF:000084">
    <property type="entry name" value="Short-chain dehydrogenase reductase"/>
    <property type="match status" value="1"/>
</dbReference>
<dbReference type="PRINTS" id="PR00080">
    <property type="entry name" value="SDRFAMILY"/>
</dbReference>
<keyword evidence="5" id="KW-1185">Reference proteome</keyword>
<dbReference type="Gene3D" id="3.40.50.720">
    <property type="entry name" value="NAD(P)-binding Rossmann-like Domain"/>
    <property type="match status" value="1"/>
</dbReference>
<dbReference type="Pfam" id="PF13561">
    <property type="entry name" value="adh_short_C2"/>
    <property type="match status" value="1"/>
</dbReference>
<dbReference type="PRINTS" id="PR00081">
    <property type="entry name" value="GDHRDH"/>
</dbReference>
<comment type="similarity">
    <text evidence="1">Belongs to the short-chain dehydrogenases/reductases (SDR) family.</text>
</comment>
<gene>
    <name evidence="4" type="ORF">ATSB10_04970</name>
</gene>
<keyword evidence="2" id="KW-0560">Oxidoreductase</keyword>
<dbReference type="PATRIC" id="fig|445710.3.peg.493"/>
<evidence type="ECO:0000256" key="2">
    <source>
        <dbReference type="ARBA" id="ARBA00023002"/>
    </source>
</evidence>
<dbReference type="InterPro" id="IPR036291">
    <property type="entry name" value="NAD(P)-bd_dom_sf"/>
</dbReference>
<accession>A0A160MXG4</accession>
<name>A0A160MXG4_9GAMM</name>
<feature type="region of interest" description="Disordered" evidence="3">
    <location>
        <begin position="213"/>
        <end position="236"/>
    </location>
</feature>
<dbReference type="OrthoDB" id="9787298at2"/>
<proteinExistence type="inferred from homology"/>
<evidence type="ECO:0000313" key="5">
    <source>
        <dbReference type="Proteomes" id="UP000077255"/>
    </source>
</evidence>
<dbReference type="SUPFAM" id="SSF51735">
    <property type="entry name" value="NAD(P)-binding Rossmann-fold domains"/>
    <property type="match status" value="1"/>
</dbReference>
<dbReference type="KEGG" id="dtx:ATSB10_04970"/>
<dbReference type="PANTHER" id="PTHR24321:SF8">
    <property type="entry name" value="ESTRADIOL 17-BETA-DEHYDROGENASE 8-RELATED"/>
    <property type="match status" value="1"/>
</dbReference>
<protein>
    <recommendedName>
        <fullName evidence="6">Oxidoreductase</fullName>
    </recommendedName>
</protein>
<dbReference type="GO" id="GO:0016491">
    <property type="term" value="F:oxidoreductase activity"/>
    <property type="evidence" value="ECO:0007669"/>
    <property type="project" value="UniProtKB-KW"/>
</dbReference>
<evidence type="ECO:0008006" key="6">
    <source>
        <dbReference type="Google" id="ProtNLM"/>
    </source>
</evidence>
<evidence type="ECO:0000313" key="4">
    <source>
        <dbReference type="EMBL" id="AND67951.1"/>
    </source>
</evidence>
<dbReference type="NCBIfam" id="NF005559">
    <property type="entry name" value="PRK07231.1"/>
    <property type="match status" value="1"/>
</dbReference>
<organism evidence="4 5">
    <name type="scientific">Dyella thiooxydans</name>
    <dbReference type="NCBI Taxonomy" id="445710"/>
    <lineage>
        <taxon>Bacteria</taxon>
        <taxon>Pseudomonadati</taxon>
        <taxon>Pseudomonadota</taxon>
        <taxon>Gammaproteobacteria</taxon>
        <taxon>Lysobacterales</taxon>
        <taxon>Rhodanobacteraceae</taxon>
        <taxon>Dyella</taxon>
    </lineage>
</organism>
<evidence type="ECO:0000256" key="3">
    <source>
        <dbReference type="SAM" id="MobiDB-lite"/>
    </source>
</evidence>
<dbReference type="PANTHER" id="PTHR24321">
    <property type="entry name" value="DEHYDROGENASES, SHORT CHAIN"/>
    <property type="match status" value="1"/>
</dbReference>
<dbReference type="Proteomes" id="UP000077255">
    <property type="component" value="Chromosome"/>
</dbReference>